<organism evidence="1 2">
    <name type="scientific">Halorubrum vacuolatum</name>
    <name type="common">Natronobacterium vacuolatum</name>
    <dbReference type="NCBI Taxonomy" id="63740"/>
    <lineage>
        <taxon>Archaea</taxon>
        <taxon>Methanobacteriati</taxon>
        <taxon>Methanobacteriota</taxon>
        <taxon>Stenosarchaea group</taxon>
        <taxon>Halobacteria</taxon>
        <taxon>Halobacteriales</taxon>
        <taxon>Haloferacaceae</taxon>
        <taxon>Halorubrum</taxon>
    </lineage>
</organism>
<evidence type="ECO:0008006" key="3">
    <source>
        <dbReference type="Google" id="ProtNLM"/>
    </source>
</evidence>
<dbReference type="AlphaFoldDB" id="A0A238XGZ7"/>
<evidence type="ECO:0000313" key="2">
    <source>
        <dbReference type="Proteomes" id="UP000198397"/>
    </source>
</evidence>
<dbReference type="Proteomes" id="UP000198397">
    <property type="component" value="Unassembled WGS sequence"/>
</dbReference>
<gene>
    <name evidence="1" type="ORF">SAMN06264855_11748</name>
</gene>
<proteinExistence type="predicted"/>
<evidence type="ECO:0000313" key="1">
    <source>
        <dbReference type="EMBL" id="SNR57773.1"/>
    </source>
</evidence>
<sequence length="44" mass="5122">MIEILPKTVQCDDQPVSVASFAGLKRWIRLSNDGFFERARQLVW</sequence>
<dbReference type="EMBL" id="FZNQ01000017">
    <property type="protein sequence ID" value="SNR57773.1"/>
    <property type="molecule type" value="Genomic_DNA"/>
</dbReference>
<keyword evidence="2" id="KW-1185">Reference proteome</keyword>
<protein>
    <recommendedName>
        <fullName evidence="3">Transposase</fullName>
    </recommendedName>
</protein>
<name>A0A238XGZ7_HALVU</name>
<reference evidence="1 2" key="1">
    <citation type="submission" date="2017-06" db="EMBL/GenBank/DDBJ databases">
        <authorList>
            <person name="Kim H.J."/>
            <person name="Triplett B.A."/>
        </authorList>
    </citation>
    <scope>NUCLEOTIDE SEQUENCE [LARGE SCALE GENOMIC DNA]</scope>
    <source>
        <strain evidence="1 2">DSM 8800</strain>
    </source>
</reference>
<accession>A0A238XGZ7</accession>